<dbReference type="Pfam" id="PF08241">
    <property type="entry name" value="Methyltransf_11"/>
    <property type="match status" value="1"/>
</dbReference>
<organism evidence="3 4">
    <name type="scientific">Knufia fluminis</name>
    <dbReference type="NCBI Taxonomy" id="191047"/>
    <lineage>
        <taxon>Eukaryota</taxon>
        <taxon>Fungi</taxon>
        <taxon>Dikarya</taxon>
        <taxon>Ascomycota</taxon>
        <taxon>Pezizomycotina</taxon>
        <taxon>Eurotiomycetes</taxon>
        <taxon>Chaetothyriomycetidae</taxon>
        <taxon>Chaetothyriales</taxon>
        <taxon>Trichomeriaceae</taxon>
        <taxon>Knufia</taxon>
    </lineage>
</organism>
<dbReference type="Proteomes" id="UP001316803">
    <property type="component" value="Unassembled WGS sequence"/>
</dbReference>
<feature type="domain" description="Methyltransferase type 11" evidence="2">
    <location>
        <begin position="124"/>
        <end position="231"/>
    </location>
</feature>
<feature type="compositionally biased region" description="Low complexity" evidence="1">
    <location>
        <begin position="20"/>
        <end position="31"/>
    </location>
</feature>
<dbReference type="AlphaFoldDB" id="A0AAN8E9J3"/>
<evidence type="ECO:0000313" key="3">
    <source>
        <dbReference type="EMBL" id="KAK5949829.1"/>
    </source>
</evidence>
<feature type="region of interest" description="Disordered" evidence="1">
    <location>
        <begin position="1"/>
        <end position="52"/>
    </location>
</feature>
<dbReference type="Gene3D" id="3.40.50.150">
    <property type="entry name" value="Vaccinia Virus protein VP39"/>
    <property type="match status" value="1"/>
</dbReference>
<accession>A0AAN8E9J3</accession>
<gene>
    <name evidence="3" type="ORF">OHC33_009218</name>
</gene>
<dbReference type="InterPro" id="IPR029063">
    <property type="entry name" value="SAM-dependent_MTases_sf"/>
</dbReference>
<dbReference type="EMBL" id="JAKLMC020000032">
    <property type="protein sequence ID" value="KAK5949829.1"/>
    <property type="molecule type" value="Genomic_DNA"/>
</dbReference>
<comment type="caution">
    <text evidence="3">The sequence shown here is derived from an EMBL/GenBank/DDBJ whole genome shotgun (WGS) entry which is preliminary data.</text>
</comment>
<dbReference type="PANTHER" id="PTHR43464">
    <property type="entry name" value="METHYLTRANSFERASE"/>
    <property type="match status" value="1"/>
</dbReference>
<feature type="compositionally biased region" description="Polar residues" evidence="1">
    <location>
        <begin position="1"/>
        <end position="19"/>
    </location>
</feature>
<dbReference type="InterPro" id="IPR013216">
    <property type="entry name" value="Methyltransf_11"/>
</dbReference>
<evidence type="ECO:0000256" key="1">
    <source>
        <dbReference type="SAM" id="MobiDB-lite"/>
    </source>
</evidence>
<proteinExistence type="predicted"/>
<keyword evidence="4" id="KW-1185">Reference proteome</keyword>
<dbReference type="CDD" id="cd02440">
    <property type="entry name" value="AdoMet_MTases"/>
    <property type="match status" value="1"/>
</dbReference>
<evidence type="ECO:0000313" key="4">
    <source>
        <dbReference type="Proteomes" id="UP001316803"/>
    </source>
</evidence>
<name>A0AAN8E9J3_9EURO</name>
<protein>
    <recommendedName>
        <fullName evidence="2">Methyltransferase type 11 domain-containing protein</fullName>
    </recommendedName>
</protein>
<dbReference type="PANTHER" id="PTHR43464:SF52">
    <property type="entry name" value="PUTATIVE-RELATED"/>
    <property type="match status" value="1"/>
</dbReference>
<reference evidence="3 4" key="1">
    <citation type="submission" date="2022-12" db="EMBL/GenBank/DDBJ databases">
        <title>Genomic features and morphological characterization of a novel Knufia sp. strain isolated from spacecraft assembly facility.</title>
        <authorList>
            <person name="Teixeira M."/>
            <person name="Chander A.M."/>
            <person name="Stajich J.E."/>
            <person name="Venkateswaran K."/>
        </authorList>
    </citation>
    <scope>NUCLEOTIDE SEQUENCE [LARGE SCALE GENOMIC DNA]</scope>
    <source>
        <strain evidence="3 4">FJI-L2-BK-P2</strain>
    </source>
</reference>
<evidence type="ECO:0000259" key="2">
    <source>
        <dbReference type="Pfam" id="PF08241"/>
    </source>
</evidence>
<dbReference type="SUPFAM" id="SSF53335">
    <property type="entry name" value="S-adenosyl-L-methionine-dependent methyltransferases"/>
    <property type="match status" value="1"/>
</dbReference>
<sequence length="320" mass="34564">MSSGQEPQRQSQSVANASLNNPQTSSTMQQQSPPPNPSSAPSPLTKADKDTMPASKVRYIDTAAAYDLWSTVYDTDGNFLQALDTIEMQTLLPRAISMLSPQPQSQHQPADEAAHAQPVGLKAVDLGCGTGRNTLQLLSHETITDIVGLELSAKMLDIAQQRCTDALLQRASTTNPNPTLSFHQFNMLTDTLPPTAHNVDLVISTLVLEHIPLQPFFATATSMLRPGGLLLLTNMHSDMGRISQAGFVDPKTGEKIRPTSYAHTVGDTMAAAEKAGLELVGDVKEVGVTEELADVLGERAKKWIGIKVWFGGIWRRGSQQ</sequence>
<dbReference type="GO" id="GO:0010420">
    <property type="term" value="F:polyprenyldihydroxybenzoate methyltransferase activity"/>
    <property type="evidence" value="ECO:0007669"/>
    <property type="project" value="TreeGrafter"/>
</dbReference>